<sequence length="146" mass="15809">MGAGSSNAIVIWISTFVATSRASTMKDTATLDVSYDDSKAENGTFNTAENVPECTNPFGSLYHLEVRIYDDASRARVFAVRTSARVLPPGVIGNKTFPRKTDDTLARATRTRSIQNYLAILPVARNTGKRMAQALTILVAAQQQPG</sequence>
<protein>
    <submittedName>
        <fullName evidence="2">Uncharacterized protein</fullName>
    </submittedName>
</protein>
<accession>A0A9P5EH74</accession>
<keyword evidence="3" id="KW-1185">Reference proteome</keyword>
<name>A0A9P5EH74_9HYPO</name>
<feature type="signal peptide" evidence="1">
    <location>
        <begin position="1"/>
        <end position="22"/>
    </location>
</feature>
<evidence type="ECO:0000313" key="2">
    <source>
        <dbReference type="EMBL" id="KAF4503359.1"/>
    </source>
</evidence>
<feature type="chain" id="PRO_5040157442" evidence="1">
    <location>
        <begin position="23"/>
        <end position="146"/>
    </location>
</feature>
<comment type="caution">
    <text evidence="2">The sequence shown here is derived from an EMBL/GenBank/DDBJ whole genome shotgun (WGS) entry which is preliminary data.</text>
</comment>
<dbReference type="EMBL" id="LUFC02000026">
    <property type="protein sequence ID" value="KAF4503359.1"/>
    <property type="molecule type" value="Genomic_DNA"/>
</dbReference>
<reference evidence="2" key="1">
    <citation type="submission" date="2020-01" db="EMBL/GenBank/DDBJ databases">
        <title>Identification and distribution of gene clusters putatively required for synthesis of sphingolipid metabolism inhibitors in phylogenetically diverse species of the filamentous fungus Fusarium.</title>
        <authorList>
            <person name="Kim H.-S."/>
            <person name="Busman M."/>
            <person name="Brown D.W."/>
            <person name="Divon H."/>
            <person name="Uhlig S."/>
            <person name="Proctor R.H."/>
        </authorList>
    </citation>
    <scope>NUCLEOTIDE SEQUENCE</scope>
    <source>
        <strain evidence="2">NRRL 31653</strain>
    </source>
</reference>
<dbReference type="AlphaFoldDB" id="A0A9P5EH74"/>
<evidence type="ECO:0000256" key="1">
    <source>
        <dbReference type="SAM" id="SignalP"/>
    </source>
</evidence>
<proteinExistence type="predicted"/>
<keyword evidence="1" id="KW-0732">Signal</keyword>
<dbReference type="Proteomes" id="UP000737391">
    <property type="component" value="Unassembled WGS sequence"/>
</dbReference>
<organism evidence="2 3">
    <name type="scientific">Fusarium agapanthi</name>
    <dbReference type="NCBI Taxonomy" id="1803897"/>
    <lineage>
        <taxon>Eukaryota</taxon>
        <taxon>Fungi</taxon>
        <taxon>Dikarya</taxon>
        <taxon>Ascomycota</taxon>
        <taxon>Pezizomycotina</taxon>
        <taxon>Sordariomycetes</taxon>
        <taxon>Hypocreomycetidae</taxon>
        <taxon>Hypocreales</taxon>
        <taxon>Nectriaceae</taxon>
        <taxon>Fusarium</taxon>
        <taxon>Fusarium fujikuroi species complex</taxon>
    </lineage>
</organism>
<evidence type="ECO:0000313" key="3">
    <source>
        <dbReference type="Proteomes" id="UP000737391"/>
    </source>
</evidence>
<gene>
    <name evidence="2" type="ORF">FAGAP_389</name>
</gene>